<reference evidence="7 8" key="1">
    <citation type="submission" date="2022-04" db="EMBL/GenBank/DDBJ databases">
        <title>Genome diversity in the genus Frankia.</title>
        <authorList>
            <person name="Carlos-Shanley C."/>
            <person name="Hahn D."/>
        </authorList>
    </citation>
    <scope>NUCLEOTIDE SEQUENCE [LARGE SCALE GENOMIC DNA]</scope>
    <source>
        <strain evidence="7 8">Ag45/Mut15</strain>
    </source>
</reference>
<comment type="catalytic activity">
    <reaction evidence="4">
        <text>(sulfur carrier)-H + L-cysteine = (sulfur carrier)-SH + L-alanine</text>
        <dbReference type="Rhea" id="RHEA:43892"/>
        <dbReference type="Rhea" id="RHEA-COMP:14737"/>
        <dbReference type="Rhea" id="RHEA-COMP:14739"/>
        <dbReference type="ChEBI" id="CHEBI:29917"/>
        <dbReference type="ChEBI" id="CHEBI:35235"/>
        <dbReference type="ChEBI" id="CHEBI:57972"/>
        <dbReference type="ChEBI" id="CHEBI:64428"/>
        <dbReference type="EC" id="2.8.1.7"/>
    </reaction>
</comment>
<proteinExistence type="inferred from homology"/>
<comment type="similarity">
    <text evidence="2">Belongs to the class-V pyridoxal-phosphate-dependent aminotransferase family. Csd subfamily.</text>
</comment>
<dbReference type="PANTHER" id="PTHR43586:SF8">
    <property type="entry name" value="CYSTEINE DESULFURASE 1, CHLOROPLASTIC"/>
    <property type="match status" value="1"/>
</dbReference>
<dbReference type="InterPro" id="IPR000192">
    <property type="entry name" value="Aminotrans_V_dom"/>
</dbReference>
<name>A0ABT0K1D5_9ACTN</name>
<evidence type="ECO:0000256" key="1">
    <source>
        <dbReference type="ARBA" id="ARBA00001933"/>
    </source>
</evidence>
<dbReference type="SUPFAM" id="SSF53383">
    <property type="entry name" value="PLP-dependent transferases"/>
    <property type="match status" value="1"/>
</dbReference>
<dbReference type="InterPro" id="IPR015421">
    <property type="entry name" value="PyrdxlP-dep_Trfase_major"/>
</dbReference>
<evidence type="ECO:0000313" key="8">
    <source>
        <dbReference type="Proteomes" id="UP001201873"/>
    </source>
</evidence>
<dbReference type="PANTHER" id="PTHR43586">
    <property type="entry name" value="CYSTEINE DESULFURASE"/>
    <property type="match status" value="1"/>
</dbReference>
<dbReference type="Gene3D" id="3.90.1150.10">
    <property type="entry name" value="Aspartate Aminotransferase, domain 1"/>
    <property type="match status" value="1"/>
</dbReference>
<evidence type="ECO:0000256" key="3">
    <source>
        <dbReference type="ARBA" id="ARBA00022898"/>
    </source>
</evidence>
<evidence type="ECO:0000256" key="2">
    <source>
        <dbReference type="ARBA" id="ARBA00010447"/>
    </source>
</evidence>
<dbReference type="InterPro" id="IPR020578">
    <property type="entry name" value="Aminotrans_V_PyrdxlP_BS"/>
</dbReference>
<keyword evidence="7" id="KW-0032">Aminotransferase</keyword>
<evidence type="ECO:0000256" key="4">
    <source>
        <dbReference type="ARBA" id="ARBA00050776"/>
    </source>
</evidence>
<dbReference type="GO" id="GO:0008483">
    <property type="term" value="F:transaminase activity"/>
    <property type="evidence" value="ECO:0007669"/>
    <property type="project" value="UniProtKB-KW"/>
</dbReference>
<comment type="cofactor">
    <cofactor evidence="1 5">
        <name>pyridoxal 5'-phosphate</name>
        <dbReference type="ChEBI" id="CHEBI:597326"/>
    </cofactor>
</comment>
<feature type="domain" description="Aminotransferase class V" evidence="6">
    <location>
        <begin position="357"/>
        <end position="421"/>
    </location>
</feature>
<keyword evidence="3" id="KW-0663">Pyridoxal phosphate</keyword>
<dbReference type="PROSITE" id="PS00595">
    <property type="entry name" value="AA_TRANSFER_CLASS_5"/>
    <property type="match status" value="1"/>
</dbReference>
<evidence type="ECO:0000259" key="6">
    <source>
        <dbReference type="Pfam" id="PF00266"/>
    </source>
</evidence>
<keyword evidence="8" id="KW-1185">Reference proteome</keyword>
<dbReference type="Gene3D" id="3.40.640.10">
    <property type="entry name" value="Type I PLP-dependent aspartate aminotransferase-like (Major domain)"/>
    <property type="match status" value="1"/>
</dbReference>
<dbReference type="EMBL" id="JALKFT010000018">
    <property type="protein sequence ID" value="MCK9877536.1"/>
    <property type="molecule type" value="Genomic_DNA"/>
</dbReference>
<dbReference type="Proteomes" id="UP001201873">
    <property type="component" value="Unassembled WGS sequence"/>
</dbReference>
<feature type="domain" description="Aminotransferase class V" evidence="6">
    <location>
        <begin position="33"/>
        <end position="326"/>
    </location>
</feature>
<organism evidence="7 8">
    <name type="scientific">Frankia umida</name>
    <dbReference type="NCBI Taxonomy" id="573489"/>
    <lineage>
        <taxon>Bacteria</taxon>
        <taxon>Bacillati</taxon>
        <taxon>Actinomycetota</taxon>
        <taxon>Actinomycetes</taxon>
        <taxon>Frankiales</taxon>
        <taxon>Frankiaceae</taxon>
        <taxon>Frankia</taxon>
    </lineage>
</organism>
<dbReference type="InterPro" id="IPR015422">
    <property type="entry name" value="PyrdxlP-dep_Trfase_small"/>
</dbReference>
<evidence type="ECO:0000256" key="5">
    <source>
        <dbReference type="RuleBase" id="RU004504"/>
    </source>
</evidence>
<evidence type="ECO:0000313" key="7">
    <source>
        <dbReference type="EMBL" id="MCK9877536.1"/>
    </source>
</evidence>
<keyword evidence="7" id="KW-0808">Transferase</keyword>
<dbReference type="InterPro" id="IPR015424">
    <property type="entry name" value="PyrdxlP-dep_Trfase"/>
</dbReference>
<comment type="caution">
    <text evidence="7">The sequence shown here is derived from an EMBL/GenBank/DDBJ whole genome shotgun (WGS) entry which is preliminary data.</text>
</comment>
<dbReference type="Pfam" id="PF00266">
    <property type="entry name" value="Aminotran_5"/>
    <property type="match status" value="2"/>
</dbReference>
<sequence length="480" mass="49708">MPTSTPAQAALLPVEGAGLQVPLAGGGQVEYANLDYAASAPCLEAVADHVRRVLPYSASVHRGAGFASAVCTSLYEGARHDVARFLGARAEDAVLFTRNTTDAVNLLAHAVASTGTGGAGGAAAQVVLFDLEHHANLLPWRRVGARCVTVRATLGESLEALDAELRAAPVRLLAVTGASNVTGEAPPLRRLARLAHDVGARLFVDAAQLAPHRRIDMAALGIDYLAFSGHKLYAPFGAGVLVGRADWLDTAPPYLAGGGAVREVGAASVDWATGPARHEAGTPNLAGATAIAAACRTLAEITPEVWRDHESALRDRLLRGLAALDQGAPGRVVVHRIWPENSQPEDGASDGGRAQGVGVVAFSLPGHDPGLVSAYLSAEHGIGVRAGRFCAHPLLARLGAPGGALRASIGVGTTSAHVDRLLVALEDYLRTGPRLSYHQRDGGWQPVRDERRLPAWAEQYAQVPGQSAGQVGAALAPCGT</sequence>
<accession>A0ABT0K1D5</accession>
<protein>
    <submittedName>
        <fullName evidence="7">Aminotransferase class V-fold PLP-dependent enzyme</fullName>
    </submittedName>
</protein>
<gene>
    <name evidence="7" type="ORF">MXD59_17450</name>
</gene>